<sequence length="298" mass="31500">MPHVQANGITIEYDSIGPESGEPLLLIAGLGVQMIRWAVPFCEALAARGYRVIRFDNRDAGLSTHLAASPVPDIAALSMAAARGDRLAVPYTLLDMAADAVGLLDTLAIDGAHLVGRSMGGMIAQLVAAVYPHRARSLVPIMSSTNDPALPPADPAVMALLTRRAPDPLVDEAGFIDHGLALARLLGSPGFPFDEAAWRRQLLAERRRAHAPAGFGRQIAAIVATGSLRARLPWITVPTAVIHGADDRLIPVAGGRDIAARIAGAELLVIDGMGHDVPPAVHDTIVAMIDHTARRHHR</sequence>
<dbReference type="PANTHER" id="PTHR43433:SF5">
    <property type="entry name" value="AB HYDROLASE-1 DOMAIN-CONTAINING PROTEIN"/>
    <property type="match status" value="1"/>
</dbReference>
<dbReference type="PANTHER" id="PTHR43433">
    <property type="entry name" value="HYDROLASE, ALPHA/BETA FOLD FAMILY PROTEIN"/>
    <property type="match status" value="1"/>
</dbReference>
<dbReference type="InterPro" id="IPR000073">
    <property type="entry name" value="AB_hydrolase_1"/>
</dbReference>
<proteinExistence type="predicted"/>
<name>A0A917KKH8_9PROT</name>
<dbReference type="GO" id="GO:0004806">
    <property type="term" value="F:triacylglycerol lipase activity"/>
    <property type="evidence" value="ECO:0007669"/>
    <property type="project" value="TreeGrafter"/>
</dbReference>
<dbReference type="AlphaFoldDB" id="A0A917KKH8"/>
<evidence type="ECO:0000259" key="1">
    <source>
        <dbReference type="Pfam" id="PF00561"/>
    </source>
</evidence>
<evidence type="ECO:0000313" key="2">
    <source>
        <dbReference type="EMBL" id="GGJ15738.1"/>
    </source>
</evidence>
<keyword evidence="3" id="KW-1185">Reference proteome</keyword>
<protein>
    <submittedName>
        <fullName evidence="2">Alpha/beta hydrolase</fullName>
    </submittedName>
</protein>
<reference evidence="2" key="1">
    <citation type="journal article" date="2014" name="Int. J. Syst. Evol. Microbiol.">
        <title>Complete genome sequence of Corynebacterium casei LMG S-19264T (=DSM 44701T), isolated from a smear-ripened cheese.</title>
        <authorList>
            <consortium name="US DOE Joint Genome Institute (JGI-PGF)"/>
            <person name="Walter F."/>
            <person name="Albersmeier A."/>
            <person name="Kalinowski J."/>
            <person name="Ruckert C."/>
        </authorList>
    </citation>
    <scope>NUCLEOTIDE SEQUENCE</scope>
    <source>
        <strain evidence="2">CGMCC 1.3617</strain>
    </source>
</reference>
<evidence type="ECO:0000313" key="3">
    <source>
        <dbReference type="Proteomes" id="UP000661507"/>
    </source>
</evidence>
<dbReference type="Proteomes" id="UP000661507">
    <property type="component" value="Unassembled WGS sequence"/>
</dbReference>
<accession>A0A917KKH8</accession>
<dbReference type="InterPro" id="IPR050471">
    <property type="entry name" value="AB_hydrolase"/>
</dbReference>
<reference evidence="2" key="2">
    <citation type="submission" date="2020-09" db="EMBL/GenBank/DDBJ databases">
        <authorList>
            <person name="Sun Q."/>
            <person name="Zhou Y."/>
        </authorList>
    </citation>
    <scope>NUCLEOTIDE SEQUENCE</scope>
    <source>
        <strain evidence="2">CGMCC 1.3617</strain>
    </source>
</reference>
<keyword evidence="2" id="KW-0378">Hydrolase</keyword>
<dbReference type="Gene3D" id="3.40.50.1820">
    <property type="entry name" value="alpha/beta hydrolase"/>
    <property type="match status" value="1"/>
</dbReference>
<dbReference type="GO" id="GO:0046503">
    <property type="term" value="P:glycerolipid catabolic process"/>
    <property type="evidence" value="ECO:0007669"/>
    <property type="project" value="TreeGrafter"/>
</dbReference>
<dbReference type="EMBL" id="BMKW01000005">
    <property type="protein sequence ID" value="GGJ15738.1"/>
    <property type="molecule type" value="Genomic_DNA"/>
</dbReference>
<organism evidence="2 3">
    <name type="scientific">Neoroseomonas lacus</name>
    <dbReference type="NCBI Taxonomy" id="287609"/>
    <lineage>
        <taxon>Bacteria</taxon>
        <taxon>Pseudomonadati</taxon>
        <taxon>Pseudomonadota</taxon>
        <taxon>Alphaproteobacteria</taxon>
        <taxon>Acetobacterales</taxon>
        <taxon>Acetobacteraceae</taxon>
        <taxon>Neoroseomonas</taxon>
    </lineage>
</organism>
<gene>
    <name evidence="2" type="ORF">GCM10011320_23820</name>
</gene>
<feature type="domain" description="AB hydrolase-1" evidence="1">
    <location>
        <begin position="23"/>
        <end position="276"/>
    </location>
</feature>
<dbReference type="RefSeq" id="WP_188967268.1">
    <property type="nucleotide sequence ID" value="NZ_BMKW01000005.1"/>
</dbReference>
<comment type="caution">
    <text evidence="2">The sequence shown here is derived from an EMBL/GenBank/DDBJ whole genome shotgun (WGS) entry which is preliminary data.</text>
</comment>
<dbReference type="SUPFAM" id="SSF53474">
    <property type="entry name" value="alpha/beta-Hydrolases"/>
    <property type="match status" value="1"/>
</dbReference>
<dbReference type="Pfam" id="PF00561">
    <property type="entry name" value="Abhydrolase_1"/>
    <property type="match status" value="1"/>
</dbReference>
<dbReference type="InterPro" id="IPR029058">
    <property type="entry name" value="AB_hydrolase_fold"/>
</dbReference>